<evidence type="ECO:0000256" key="3">
    <source>
        <dbReference type="ARBA" id="ARBA00022491"/>
    </source>
</evidence>
<keyword evidence="4" id="KW-0805">Transcription regulation</keyword>
<accession>A0A4V6NJL2</accession>
<gene>
    <name evidence="8" type="ORF">EV216_13615</name>
</gene>
<dbReference type="AlphaFoldDB" id="A0A4V6NJL2"/>
<evidence type="ECO:0000256" key="1">
    <source>
        <dbReference type="ARBA" id="ARBA00005230"/>
    </source>
</evidence>
<evidence type="ECO:0000313" key="8">
    <source>
        <dbReference type="EMBL" id="TCM75887.1"/>
    </source>
</evidence>
<evidence type="ECO:0000256" key="4">
    <source>
        <dbReference type="ARBA" id="ARBA00023015"/>
    </source>
</evidence>
<dbReference type="EMBL" id="SLVM01000036">
    <property type="protein sequence ID" value="TCM75887.1"/>
    <property type="molecule type" value="Genomic_DNA"/>
</dbReference>
<evidence type="ECO:0000313" key="9">
    <source>
        <dbReference type="Proteomes" id="UP000295277"/>
    </source>
</evidence>
<evidence type="ECO:0000256" key="7">
    <source>
        <dbReference type="ARBA" id="ARBA00033135"/>
    </source>
</evidence>
<reference evidence="8 9" key="1">
    <citation type="submission" date="2019-03" db="EMBL/GenBank/DDBJ databases">
        <title>Genomic Encyclopedia of Type Strains, Phase IV (KMG-IV): sequencing the most valuable type-strain genomes for metagenomic binning, comparative biology and taxonomic classification.</title>
        <authorList>
            <person name="Goeker M."/>
        </authorList>
    </citation>
    <scope>NUCLEOTIDE SEQUENCE [LARGE SCALE GENOMIC DNA]</scope>
    <source>
        <strain evidence="8 9">DSM 21153</strain>
    </source>
</reference>
<dbReference type="Proteomes" id="UP000295277">
    <property type="component" value="Unassembled WGS sequence"/>
</dbReference>
<dbReference type="GO" id="GO:0008657">
    <property type="term" value="F:DNA topoisomerase type II (double strand cut, ATP-hydrolyzing) inhibitor activity"/>
    <property type="evidence" value="ECO:0007669"/>
    <property type="project" value="InterPro"/>
</dbReference>
<keyword evidence="3" id="KW-0678">Repressor</keyword>
<comment type="similarity">
    <text evidence="1">Belongs to the CcdB toxin family.</text>
</comment>
<protein>
    <recommendedName>
        <fullName evidence="2">Toxin CcdB</fullName>
    </recommendedName>
    <alternativeName>
        <fullName evidence="7">Cytotoxic protein CcdB</fullName>
    </alternativeName>
    <alternativeName>
        <fullName evidence="6">Protein LetD</fullName>
    </alternativeName>
</protein>
<dbReference type="SUPFAM" id="SSF50118">
    <property type="entry name" value="Cell growth inhibitor/plasmid maintenance toxic component"/>
    <property type="match status" value="1"/>
</dbReference>
<dbReference type="RefSeq" id="WP_165899309.1">
    <property type="nucleotide sequence ID" value="NZ_SLVM01000036.1"/>
</dbReference>
<sequence>MAAQFDLFRTARGTLVVVLQNDLLDQLQTRVVAPLVPANTLRRTMPSLNPSVTVGSETYLLMPQLMATLTLTELGERLGSLAILRDEIVRAVDALLSGI</sequence>
<name>A0A4V6NJL2_9RHOB</name>
<dbReference type="InterPro" id="IPR002712">
    <property type="entry name" value="CcdB"/>
</dbReference>
<dbReference type="Pfam" id="PF01845">
    <property type="entry name" value="CcdB"/>
    <property type="match status" value="1"/>
</dbReference>
<keyword evidence="5" id="KW-0804">Transcription</keyword>
<organism evidence="8 9">
    <name type="scientific">Rhodovulum steppense</name>
    <dbReference type="NCBI Taxonomy" id="540251"/>
    <lineage>
        <taxon>Bacteria</taxon>
        <taxon>Pseudomonadati</taxon>
        <taxon>Pseudomonadota</taxon>
        <taxon>Alphaproteobacteria</taxon>
        <taxon>Rhodobacterales</taxon>
        <taxon>Paracoccaceae</taxon>
        <taxon>Rhodovulum</taxon>
    </lineage>
</organism>
<evidence type="ECO:0000256" key="5">
    <source>
        <dbReference type="ARBA" id="ARBA00023163"/>
    </source>
</evidence>
<proteinExistence type="inferred from homology"/>
<evidence type="ECO:0000256" key="6">
    <source>
        <dbReference type="ARBA" id="ARBA00029628"/>
    </source>
</evidence>
<dbReference type="Gene3D" id="2.30.30.110">
    <property type="match status" value="1"/>
</dbReference>
<comment type="caution">
    <text evidence="8">The sequence shown here is derived from an EMBL/GenBank/DDBJ whole genome shotgun (WGS) entry which is preliminary data.</text>
</comment>
<dbReference type="GO" id="GO:0006276">
    <property type="term" value="P:plasmid maintenance"/>
    <property type="evidence" value="ECO:0007669"/>
    <property type="project" value="InterPro"/>
</dbReference>
<dbReference type="InterPro" id="IPR011067">
    <property type="entry name" value="Plasmid_toxin/cell-grow_inhib"/>
</dbReference>
<keyword evidence="9" id="KW-1185">Reference proteome</keyword>
<evidence type="ECO:0000256" key="2">
    <source>
        <dbReference type="ARBA" id="ARBA00015075"/>
    </source>
</evidence>